<dbReference type="EMBL" id="PXWF02000083">
    <property type="protein sequence ID" value="PWF54564.1"/>
    <property type="molecule type" value="Genomic_DNA"/>
</dbReference>
<accession>A0A2U2I472</accession>
<evidence type="ECO:0000256" key="1">
    <source>
        <dbReference type="SAM" id="Phobius"/>
    </source>
</evidence>
<keyword evidence="1" id="KW-1133">Transmembrane helix</keyword>
<sequence>MEILLVCIITGYILMLLWATLVVMRDPYSEGGQKVAQLALVWFLPAIGALIILGMHRKTEKPSGQ</sequence>
<organism evidence="2 3">
    <name type="scientific">Massilia glaciei</name>
    <dbReference type="NCBI Taxonomy" id="1524097"/>
    <lineage>
        <taxon>Bacteria</taxon>
        <taxon>Pseudomonadati</taxon>
        <taxon>Pseudomonadota</taxon>
        <taxon>Betaproteobacteria</taxon>
        <taxon>Burkholderiales</taxon>
        <taxon>Oxalobacteraceae</taxon>
        <taxon>Telluria group</taxon>
        <taxon>Massilia</taxon>
    </lineage>
</organism>
<evidence type="ECO:0000313" key="2">
    <source>
        <dbReference type="EMBL" id="PWF54564.1"/>
    </source>
</evidence>
<reference evidence="2 3" key="1">
    <citation type="submission" date="2018-04" db="EMBL/GenBank/DDBJ databases">
        <title>Massilia violaceinigra sp. nov., a novel purple-pigmented bacterium isolated from Tianshan glacier, Xinjiang, China.</title>
        <authorList>
            <person name="Wang H."/>
        </authorList>
    </citation>
    <scope>NUCLEOTIDE SEQUENCE [LARGE SCALE GENOMIC DNA]</scope>
    <source>
        <strain evidence="2 3">B448-2</strain>
    </source>
</reference>
<comment type="caution">
    <text evidence="2">The sequence shown here is derived from an EMBL/GenBank/DDBJ whole genome shotgun (WGS) entry which is preliminary data.</text>
</comment>
<protein>
    <recommendedName>
        <fullName evidence="4">Cardiolipin synthase N-terminal domain-containing protein</fullName>
    </recommendedName>
</protein>
<dbReference type="AlphaFoldDB" id="A0A2U2I472"/>
<feature type="transmembrane region" description="Helical" evidence="1">
    <location>
        <begin position="35"/>
        <end position="55"/>
    </location>
</feature>
<gene>
    <name evidence="2" type="ORF">C7C56_006380</name>
</gene>
<name>A0A2U2I472_9BURK</name>
<evidence type="ECO:0000313" key="3">
    <source>
        <dbReference type="Proteomes" id="UP000241421"/>
    </source>
</evidence>
<proteinExistence type="predicted"/>
<keyword evidence="3" id="KW-1185">Reference proteome</keyword>
<keyword evidence="1" id="KW-0812">Transmembrane</keyword>
<dbReference type="Proteomes" id="UP000241421">
    <property type="component" value="Unassembled WGS sequence"/>
</dbReference>
<evidence type="ECO:0008006" key="4">
    <source>
        <dbReference type="Google" id="ProtNLM"/>
    </source>
</evidence>
<keyword evidence="1" id="KW-0472">Membrane</keyword>